<sequence length="259" mass="28432">MQGSFSLSAGERTWLTSLDARSKMAVTAAAAAATIAFSGFWAEFALFAASAVYLASARRWKVSAAAYILMALMMAMSVGCAMVLAHFFPAMARGLDMKSLSIPFLRGLTMMNVILPLAFSTRIQSVLGALQSMRLPFCIYLPAAVMLRFIPTFANDIRQVWESVRIRGWKLGPVACVIHPFFAMRLLLSPILFRTLKTSDELGIAAEMKGLGLRARMTPYRESVWSRADTWLMVTTILVIAAAIALEIAFPDAVRGPHR</sequence>
<dbReference type="Proteomes" id="UP000266091">
    <property type="component" value="Unassembled WGS sequence"/>
</dbReference>
<evidence type="ECO:0000256" key="2">
    <source>
        <dbReference type="ARBA" id="ARBA00008564"/>
    </source>
</evidence>
<proteinExistence type="inferred from homology"/>
<evidence type="ECO:0000256" key="3">
    <source>
        <dbReference type="ARBA" id="ARBA00022475"/>
    </source>
</evidence>
<protein>
    <recommendedName>
        <fullName evidence="10">Energy-coupling factor transporter transmembrane protein EcfT</fullName>
    </recommendedName>
</protein>
<dbReference type="GO" id="GO:0005886">
    <property type="term" value="C:plasma membrane"/>
    <property type="evidence" value="ECO:0007669"/>
    <property type="project" value="UniProtKB-ARBA"/>
</dbReference>
<feature type="transmembrane region" description="Helical" evidence="7">
    <location>
        <begin position="24"/>
        <end position="54"/>
    </location>
</feature>
<evidence type="ECO:0000256" key="5">
    <source>
        <dbReference type="ARBA" id="ARBA00022989"/>
    </source>
</evidence>
<dbReference type="CDD" id="cd16914">
    <property type="entry name" value="EcfT"/>
    <property type="match status" value="1"/>
</dbReference>
<comment type="caution">
    <text evidence="8">The sequence shown here is derived from an EMBL/GenBank/DDBJ whole genome shotgun (WGS) entry which is preliminary data.</text>
</comment>
<evidence type="ECO:0000256" key="7">
    <source>
        <dbReference type="SAM" id="Phobius"/>
    </source>
</evidence>
<dbReference type="RefSeq" id="WP_116270512.1">
    <property type="nucleotide sequence ID" value="NZ_BGZJ01000001.1"/>
</dbReference>
<keyword evidence="5 7" id="KW-1133">Transmembrane helix</keyword>
<dbReference type="PANTHER" id="PTHR34857">
    <property type="entry name" value="SLL0384 PROTEIN"/>
    <property type="match status" value="1"/>
</dbReference>
<evidence type="ECO:0000313" key="8">
    <source>
        <dbReference type="EMBL" id="GBO94280.1"/>
    </source>
</evidence>
<evidence type="ECO:0000256" key="1">
    <source>
        <dbReference type="ARBA" id="ARBA00004141"/>
    </source>
</evidence>
<evidence type="ECO:0000256" key="6">
    <source>
        <dbReference type="ARBA" id="ARBA00023136"/>
    </source>
</evidence>
<keyword evidence="9" id="KW-1185">Reference proteome</keyword>
<evidence type="ECO:0000313" key="9">
    <source>
        <dbReference type="Proteomes" id="UP000266091"/>
    </source>
</evidence>
<dbReference type="PANTHER" id="PTHR34857:SF2">
    <property type="entry name" value="SLL0384 PROTEIN"/>
    <property type="match status" value="1"/>
</dbReference>
<feature type="transmembrane region" description="Helical" evidence="7">
    <location>
        <begin position="66"/>
        <end position="88"/>
    </location>
</feature>
<evidence type="ECO:0008006" key="10">
    <source>
        <dbReference type="Google" id="ProtNLM"/>
    </source>
</evidence>
<gene>
    <name evidence="8" type="ORF">MESMUL_16340</name>
</gene>
<feature type="transmembrane region" description="Helical" evidence="7">
    <location>
        <begin position="231"/>
        <end position="250"/>
    </location>
</feature>
<name>A0A388SFQ6_9BURK</name>
<organism evidence="8 9">
    <name type="scientific">Mesosutterella multiformis</name>
    <dbReference type="NCBI Taxonomy" id="2259133"/>
    <lineage>
        <taxon>Bacteria</taxon>
        <taxon>Pseudomonadati</taxon>
        <taxon>Pseudomonadota</taxon>
        <taxon>Betaproteobacteria</taxon>
        <taxon>Burkholderiales</taxon>
        <taxon>Sutterellaceae</taxon>
        <taxon>Mesosutterella</taxon>
    </lineage>
</organism>
<comment type="similarity">
    <text evidence="2">Belongs to the CbiQ family.</text>
</comment>
<comment type="subcellular location">
    <subcellularLocation>
        <location evidence="1">Membrane</location>
        <topology evidence="1">Multi-pass membrane protein</topology>
    </subcellularLocation>
</comment>
<dbReference type="Pfam" id="PF02361">
    <property type="entry name" value="CbiQ"/>
    <property type="match status" value="1"/>
</dbReference>
<keyword evidence="4 7" id="KW-0812">Transmembrane</keyword>
<accession>A0A388SFQ6</accession>
<dbReference type="InterPro" id="IPR051611">
    <property type="entry name" value="ECF_transporter_component"/>
</dbReference>
<dbReference type="InterPro" id="IPR003339">
    <property type="entry name" value="ABC/ECF_trnsptr_transmembrane"/>
</dbReference>
<keyword evidence="3" id="KW-1003">Cell membrane</keyword>
<evidence type="ECO:0000256" key="4">
    <source>
        <dbReference type="ARBA" id="ARBA00022692"/>
    </source>
</evidence>
<feature type="transmembrane region" description="Helical" evidence="7">
    <location>
        <begin position="100"/>
        <end position="121"/>
    </location>
</feature>
<reference evidence="8 9" key="1">
    <citation type="journal article" date="2018" name="Int. J. Syst. Evol. Microbiol.">
        <title>Mesosutterella multiformis gen. nov., sp. nov., a member of the family Sutterellaceae and Sutterella megalosphaeroides sp. nov., isolated from human faeces.</title>
        <authorList>
            <person name="Sakamoto M."/>
            <person name="Ikeyama N."/>
            <person name="Kunihiro T."/>
            <person name="Iino T."/>
            <person name="Yuki M."/>
            <person name="Ohkuma M."/>
        </authorList>
    </citation>
    <scope>NUCLEOTIDE SEQUENCE [LARGE SCALE GENOMIC DNA]</scope>
    <source>
        <strain evidence="8 9">4NBBH2</strain>
    </source>
</reference>
<dbReference type="AlphaFoldDB" id="A0A388SFQ6"/>
<keyword evidence="6 7" id="KW-0472">Membrane</keyword>
<dbReference type="OrthoDB" id="5422272at2"/>
<dbReference type="EMBL" id="BGZJ01000001">
    <property type="protein sequence ID" value="GBO94280.1"/>
    <property type="molecule type" value="Genomic_DNA"/>
</dbReference>